<dbReference type="SUPFAM" id="SSF53474">
    <property type="entry name" value="alpha/beta-Hydrolases"/>
    <property type="match status" value="1"/>
</dbReference>
<dbReference type="InterPro" id="IPR029058">
    <property type="entry name" value="AB_hydrolase_fold"/>
</dbReference>
<dbReference type="Pfam" id="PF07859">
    <property type="entry name" value="Abhydrolase_3"/>
    <property type="match status" value="1"/>
</dbReference>
<evidence type="ECO:0000313" key="2">
    <source>
        <dbReference type="EMBL" id="VUC28147.1"/>
    </source>
</evidence>
<feature type="domain" description="Alpha/beta hydrolase fold-3" evidence="1">
    <location>
        <begin position="72"/>
        <end position="134"/>
    </location>
</feature>
<keyword evidence="3" id="KW-1185">Reference proteome</keyword>
<dbReference type="EMBL" id="CABFNS010000780">
    <property type="protein sequence ID" value="VUC28147.1"/>
    <property type="molecule type" value="Genomic_DNA"/>
</dbReference>
<accession>A0ABY6UAI2</accession>
<sequence>MLDQEPVPDPLEVRERVNEIIKAVGDGLPWPEGMQEEKHTATSLDDSTLEIRRFVPKALLGRTPDSPPERAVIFAFGGGMTAGSVEVFRGFIATIAQQSATQVFAPQWRIAPENPYPAGVEDVYSSMVWLQANAA</sequence>
<dbReference type="InterPro" id="IPR013094">
    <property type="entry name" value="AB_hydrolase_3"/>
</dbReference>
<feature type="non-terminal residue" evidence="2">
    <location>
        <position position="135"/>
    </location>
</feature>
<comment type="caution">
    <text evidence="2">The sequence shown here is derived from an EMBL/GenBank/DDBJ whole genome shotgun (WGS) entry which is preliminary data.</text>
</comment>
<name>A0ABY6UAI2_BIOOC</name>
<reference evidence="2 3" key="1">
    <citation type="submission" date="2019-06" db="EMBL/GenBank/DDBJ databases">
        <authorList>
            <person name="Broberg M."/>
        </authorList>
    </citation>
    <scope>NUCLEOTIDE SEQUENCE [LARGE SCALE GENOMIC DNA]</scope>
</reference>
<proteinExistence type="predicted"/>
<protein>
    <recommendedName>
        <fullName evidence="1">Alpha/beta hydrolase fold-3 domain-containing protein</fullName>
    </recommendedName>
</protein>
<evidence type="ECO:0000259" key="1">
    <source>
        <dbReference type="Pfam" id="PF07859"/>
    </source>
</evidence>
<dbReference type="Gene3D" id="3.40.50.1820">
    <property type="entry name" value="alpha/beta hydrolase"/>
    <property type="match status" value="1"/>
</dbReference>
<gene>
    <name evidence="2" type="ORF">CLO192961_LOCUS225312</name>
</gene>
<evidence type="ECO:0000313" key="3">
    <source>
        <dbReference type="Proteomes" id="UP000766486"/>
    </source>
</evidence>
<organism evidence="2 3">
    <name type="scientific">Bionectria ochroleuca</name>
    <name type="common">Gliocladium roseum</name>
    <dbReference type="NCBI Taxonomy" id="29856"/>
    <lineage>
        <taxon>Eukaryota</taxon>
        <taxon>Fungi</taxon>
        <taxon>Dikarya</taxon>
        <taxon>Ascomycota</taxon>
        <taxon>Pezizomycotina</taxon>
        <taxon>Sordariomycetes</taxon>
        <taxon>Hypocreomycetidae</taxon>
        <taxon>Hypocreales</taxon>
        <taxon>Bionectriaceae</taxon>
        <taxon>Clonostachys</taxon>
    </lineage>
</organism>
<dbReference type="Proteomes" id="UP000766486">
    <property type="component" value="Unassembled WGS sequence"/>
</dbReference>